<evidence type="ECO:0000256" key="1">
    <source>
        <dbReference type="ARBA" id="ARBA00022741"/>
    </source>
</evidence>
<dbReference type="EMBL" id="QFXE01000021">
    <property type="protein sequence ID" value="RDH82240.1"/>
    <property type="molecule type" value="Genomic_DNA"/>
</dbReference>
<keyword evidence="5" id="KW-0804">Transcription</keyword>
<proteinExistence type="predicted"/>
<dbReference type="CDD" id="cd00009">
    <property type="entry name" value="AAA"/>
    <property type="match status" value="1"/>
</dbReference>
<evidence type="ECO:0000313" key="8">
    <source>
        <dbReference type="Proteomes" id="UP000254771"/>
    </source>
</evidence>
<keyword evidence="1" id="KW-0547">Nucleotide-binding</keyword>
<dbReference type="PROSITE" id="PS50045">
    <property type="entry name" value="SIGMA54_INTERACT_4"/>
    <property type="match status" value="1"/>
</dbReference>
<dbReference type="GO" id="GO:0005524">
    <property type="term" value="F:ATP binding"/>
    <property type="evidence" value="ECO:0007669"/>
    <property type="project" value="UniProtKB-KW"/>
</dbReference>
<dbReference type="InterPro" id="IPR025662">
    <property type="entry name" value="Sigma_54_int_dom_ATP-bd_1"/>
</dbReference>
<accession>A0A370DCD5</accession>
<dbReference type="InterPro" id="IPR027417">
    <property type="entry name" value="P-loop_NTPase"/>
</dbReference>
<keyword evidence="3" id="KW-0805">Transcription regulation</keyword>
<dbReference type="AlphaFoldDB" id="A0A370DCD5"/>
<comment type="caution">
    <text evidence="7">The sequence shown here is derived from an EMBL/GenBank/DDBJ whole genome shotgun (WGS) entry which is preliminary data.</text>
</comment>
<dbReference type="Gene3D" id="1.10.8.60">
    <property type="match status" value="1"/>
</dbReference>
<name>A0A370DCD5_9GAMM</name>
<evidence type="ECO:0000256" key="3">
    <source>
        <dbReference type="ARBA" id="ARBA00023015"/>
    </source>
</evidence>
<protein>
    <submittedName>
        <fullName evidence="7">Sigma-54-dependent Fis family transcriptional regulator</fullName>
    </submittedName>
</protein>
<dbReference type="PROSITE" id="PS00676">
    <property type="entry name" value="SIGMA54_INTERACT_2"/>
    <property type="match status" value="1"/>
</dbReference>
<dbReference type="InterPro" id="IPR002078">
    <property type="entry name" value="Sigma_54_int"/>
</dbReference>
<sequence length="320" mass="35806">MNIQNQTMLGAAPEFQTVLRAARIVAATDATVLVTGESGTGKELLANALHRYSRRSDKAFVTVNCAALPEQLAESELFGHRKGAFTDAVQDEMGKVKAADGGTLFLDEVGELPHSIQSKLLRFIDSGECQAVGYPKPEKLNVRVIAATNRDLGKAVKEGSFRRDLYYRLYVVPLELPALRERPGDVELLFNRLTEELSAQYSLDAPNYSRSVLKVLRRYSWPGNVRELKNFCERMLILFSGRAVQPENLPREFRHEVIPQSQQRGDFVLPAAGLNMDELEANLIRQALSRTLGNRSKAARLLGLSRDTLLYRIKKYAIES</sequence>
<dbReference type="PROSITE" id="PS00675">
    <property type="entry name" value="SIGMA54_INTERACT_1"/>
    <property type="match status" value="1"/>
</dbReference>
<keyword evidence="2" id="KW-0067">ATP-binding</keyword>
<dbReference type="GO" id="GO:0006355">
    <property type="term" value="P:regulation of DNA-templated transcription"/>
    <property type="evidence" value="ECO:0007669"/>
    <property type="project" value="InterPro"/>
</dbReference>
<reference evidence="7 8" key="1">
    <citation type="journal article" date="2018" name="ISME J.">
        <title>Endosymbiont genomes yield clues of tubeworm success.</title>
        <authorList>
            <person name="Li Y."/>
            <person name="Liles M.R."/>
            <person name="Halanych K.M."/>
        </authorList>
    </citation>
    <scope>NUCLEOTIDE SEQUENCE [LARGE SCALE GENOMIC DNA]</scope>
    <source>
        <strain evidence="7">A1462</strain>
    </source>
</reference>
<dbReference type="InterPro" id="IPR025943">
    <property type="entry name" value="Sigma_54_int_dom_ATP-bd_2"/>
</dbReference>
<dbReference type="Proteomes" id="UP000254771">
    <property type="component" value="Unassembled WGS sequence"/>
</dbReference>
<dbReference type="InterPro" id="IPR002197">
    <property type="entry name" value="HTH_Fis"/>
</dbReference>
<dbReference type="InterPro" id="IPR025944">
    <property type="entry name" value="Sigma_54_int_dom_CS"/>
</dbReference>
<dbReference type="SMART" id="SM00382">
    <property type="entry name" value="AAA"/>
    <property type="match status" value="1"/>
</dbReference>
<gene>
    <name evidence="7" type="ORF">DIZ78_16060</name>
</gene>
<dbReference type="Pfam" id="PF00158">
    <property type="entry name" value="Sigma54_activat"/>
    <property type="match status" value="1"/>
</dbReference>
<feature type="domain" description="Sigma-54 factor interaction" evidence="6">
    <location>
        <begin position="8"/>
        <end position="237"/>
    </location>
</feature>
<dbReference type="Pfam" id="PF02954">
    <property type="entry name" value="HTH_8"/>
    <property type="match status" value="1"/>
</dbReference>
<dbReference type="Pfam" id="PF25601">
    <property type="entry name" value="AAA_lid_14"/>
    <property type="match status" value="1"/>
</dbReference>
<dbReference type="Gene3D" id="3.40.50.300">
    <property type="entry name" value="P-loop containing nucleotide triphosphate hydrolases"/>
    <property type="match status" value="1"/>
</dbReference>
<evidence type="ECO:0000256" key="5">
    <source>
        <dbReference type="ARBA" id="ARBA00023163"/>
    </source>
</evidence>
<evidence type="ECO:0000256" key="2">
    <source>
        <dbReference type="ARBA" id="ARBA00022840"/>
    </source>
</evidence>
<keyword evidence="4" id="KW-0238">DNA-binding</keyword>
<dbReference type="PANTHER" id="PTHR32071:SF113">
    <property type="entry name" value="ALGINATE BIOSYNTHESIS TRANSCRIPTIONAL REGULATORY PROTEIN ALGB"/>
    <property type="match status" value="1"/>
</dbReference>
<evidence type="ECO:0000259" key="6">
    <source>
        <dbReference type="PROSITE" id="PS50045"/>
    </source>
</evidence>
<dbReference type="PANTHER" id="PTHR32071">
    <property type="entry name" value="TRANSCRIPTIONAL REGULATORY PROTEIN"/>
    <property type="match status" value="1"/>
</dbReference>
<keyword evidence="8" id="KW-1185">Reference proteome</keyword>
<dbReference type="PRINTS" id="PR01590">
    <property type="entry name" value="HTHFIS"/>
</dbReference>
<dbReference type="InterPro" id="IPR058031">
    <property type="entry name" value="AAA_lid_NorR"/>
</dbReference>
<evidence type="ECO:0000256" key="4">
    <source>
        <dbReference type="ARBA" id="ARBA00023125"/>
    </source>
</evidence>
<dbReference type="InterPro" id="IPR003593">
    <property type="entry name" value="AAA+_ATPase"/>
</dbReference>
<dbReference type="InterPro" id="IPR009057">
    <property type="entry name" value="Homeodomain-like_sf"/>
</dbReference>
<dbReference type="SUPFAM" id="SSF46689">
    <property type="entry name" value="Homeodomain-like"/>
    <property type="match status" value="1"/>
</dbReference>
<dbReference type="PROSITE" id="PS00688">
    <property type="entry name" value="SIGMA54_INTERACT_3"/>
    <property type="match status" value="1"/>
</dbReference>
<dbReference type="Gene3D" id="1.10.10.60">
    <property type="entry name" value="Homeodomain-like"/>
    <property type="match status" value="1"/>
</dbReference>
<dbReference type="SUPFAM" id="SSF52540">
    <property type="entry name" value="P-loop containing nucleoside triphosphate hydrolases"/>
    <property type="match status" value="1"/>
</dbReference>
<evidence type="ECO:0000313" key="7">
    <source>
        <dbReference type="EMBL" id="RDH82240.1"/>
    </source>
</evidence>
<dbReference type="FunFam" id="3.40.50.300:FF:000006">
    <property type="entry name" value="DNA-binding transcriptional regulator NtrC"/>
    <property type="match status" value="1"/>
</dbReference>
<dbReference type="GO" id="GO:0043565">
    <property type="term" value="F:sequence-specific DNA binding"/>
    <property type="evidence" value="ECO:0007669"/>
    <property type="project" value="InterPro"/>
</dbReference>
<organism evidence="7 8">
    <name type="scientific">endosymbiont of Escarpia spicata</name>
    <dbReference type="NCBI Taxonomy" id="2200908"/>
    <lineage>
        <taxon>Bacteria</taxon>
        <taxon>Pseudomonadati</taxon>
        <taxon>Pseudomonadota</taxon>
        <taxon>Gammaproteobacteria</taxon>
        <taxon>sulfur-oxidizing symbionts</taxon>
    </lineage>
</organism>